<evidence type="ECO:0000256" key="7">
    <source>
        <dbReference type="ARBA" id="ARBA00022984"/>
    </source>
</evidence>
<keyword evidence="1 10" id="KW-0963">Cytoplasm</keyword>
<dbReference type="GO" id="GO:0016874">
    <property type="term" value="F:ligase activity"/>
    <property type="evidence" value="ECO:0007669"/>
    <property type="project" value="UniProtKB-KW"/>
</dbReference>
<evidence type="ECO:0000256" key="11">
    <source>
        <dbReference type="RuleBase" id="RU004136"/>
    </source>
</evidence>
<dbReference type="RefSeq" id="WP_345501891.1">
    <property type="nucleotide sequence ID" value="NZ_BAABLO010000004.1"/>
</dbReference>
<evidence type="ECO:0000259" key="13">
    <source>
        <dbReference type="Pfam" id="PF08245"/>
    </source>
</evidence>
<dbReference type="Gene3D" id="3.40.1390.10">
    <property type="entry name" value="MurE/MurF, N-terminal domain"/>
    <property type="match status" value="1"/>
</dbReference>
<keyword evidence="3 10" id="KW-0132">Cell division</keyword>
<comment type="pathway">
    <text evidence="10 11">Cell wall biogenesis; peptidoglycan biosynthesis.</text>
</comment>
<protein>
    <recommendedName>
        <fullName evidence="10 11">UDP-N-acetylmuramoyl-tripeptide--D-alanyl-D-alanine ligase</fullName>
        <ecNumber evidence="10 11">6.3.2.10</ecNumber>
    </recommendedName>
    <alternativeName>
        <fullName evidence="10">D-alanyl-D-alanine-adding enzyme</fullName>
    </alternativeName>
</protein>
<dbReference type="Gene3D" id="3.40.1190.10">
    <property type="entry name" value="Mur-like, catalytic domain"/>
    <property type="match status" value="1"/>
</dbReference>
<feature type="binding site" evidence="10">
    <location>
        <begin position="114"/>
        <end position="120"/>
    </location>
    <ligand>
        <name>ATP</name>
        <dbReference type="ChEBI" id="CHEBI:30616"/>
    </ligand>
</feature>
<keyword evidence="5 10" id="KW-0067">ATP-binding</keyword>
<dbReference type="SUPFAM" id="SSF53623">
    <property type="entry name" value="MurD-like peptide ligases, catalytic domain"/>
    <property type="match status" value="1"/>
</dbReference>
<dbReference type="SUPFAM" id="SSF53244">
    <property type="entry name" value="MurD-like peptide ligases, peptide-binding domain"/>
    <property type="match status" value="1"/>
</dbReference>
<dbReference type="Pfam" id="PF08245">
    <property type="entry name" value="Mur_ligase_M"/>
    <property type="match status" value="1"/>
</dbReference>
<dbReference type="PANTHER" id="PTHR43024">
    <property type="entry name" value="UDP-N-ACETYLMURAMOYL-TRIPEPTIDE--D-ALANYL-D-ALANINE LIGASE"/>
    <property type="match status" value="1"/>
</dbReference>
<keyword evidence="8 10" id="KW-0131">Cell cycle</keyword>
<dbReference type="InterPro" id="IPR036615">
    <property type="entry name" value="Mur_ligase_C_dom_sf"/>
</dbReference>
<keyword evidence="6 10" id="KW-0133">Cell shape</keyword>
<dbReference type="InterPro" id="IPR004101">
    <property type="entry name" value="Mur_ligase_C"/>
</dbReference>
<dbReference type="InterPro" id="IPR013221">
    <property type="entry name" value="Mur_ligase_cen"/>
</dbReference>
<evidence type="ECO:0000256" key="3">
    <source>
        <dbReference type="ARBA" id="ARBA00022618"/>
    </source>
</evidence>
<dbReference type="EMBL" id="BAABLO010000004">
    <property type="protein sequence ID" value="GAA4716829.1"/>
    <property type="molecule type" value="Genomic_DNA"/>
</dbReference>
<dbReference type="HAMAP" id="MF_02019">
    <property type="entry name" value="MurF"/>
    <property type="match status" value="1"/>
</dbReference>
<evidence type="ECO:0000256" key="10">
    <source>
        <dbReference type="HAMAP-Rule" id="MF_02019"/>
    </source>
</evidence>
<sequence length="474" mass="48754">MIPLSLQEVATITGGRLHGIPQAAARELVVDGPVVTDSREAGPGGLYIARVGEHQDGHQFVPAAAGLGAVAALTTREVDDLPCVVVDDIQAGMAALARAVVDRHPQLTVIGITGSSGKTSTKDLLASVLSSDAPTVAPVGSLNSEVGVPLTVFRVTPQTRYLVAEMGARGIGHIAYLTTIAPPRIGIELNVGSAHVGEFGSREAIAVAKAELVAALPEDGLAVLNADDPAVRAMATRTNARVQLVGTAPDATVRATDITLDPAGRPSFTLLTPVGEAAVTLPLHGEHHVGNALAVVAAALECGLGLDAVVAALSTATPASRWRMEVVERPDGVTVVNDAYNANPDSMRAALKALAAMGGGGRRTWAVLGSMLELGDESTAEHDAIGRLAVRLNISRLVVVGDVARPMASGAQHEGSWGEEAVWVPDADAAHDLLAENLRPGDVVLFKSSRDAGLRWLGDRVAAQSGPDSEEDAT</sequence>
<comment type="subcellular location">
    <subcellularLocation>
        <location evidence="10 11">Cytoplasm</location>
    </subcellularLocation>
</comment>
<proteinExistence type="inferred from homology"/>
<organism evidence="14 15">
    <name type="scientific">Pedococcus ginsenosidimutans</name>
    <dbReference type="NCBI Taxonomy" id="490570"/>
    <lineage>
        <taxon>Bacteria</taxon>
        <taxon>Bacillati</taxon>
        <taxon>Actinomycetota</taxon>
        <taxon>Actinomycetes</taxon>
        <taxon>Micrococcales</taxon>
        <taxon>Intrasporangiaceae</taxon>
        <taxon>Pedococcus</taxon>
    </lineage>
</organism>
<keyword evidence="2 10" id="KW-0436">Ligase</keyword>
<dbReference type="Pfam" id="PF02875">
    <property type="entry name" value="Mur_ligase_C"/>
    <property type="match status" value="1"/>
</dbReference>
<dbReference type="InterPro" id="IPR035911">
    <property type="entry name" value="MurE/MurF_N"/>
</dbReference>
<feature type="domain" description="Mur ligase central" evidence="13">
    <location>
        <begin position="112"/>
        <end position="299"/>
    </location>
</feature>
<comment type="similarity">
    <text evidence="10">Belongs to the MurCDEF family. MurF subfamily.</text>
</comment>
<reference evidence="15" key="1">
    <citation type="journal article" date="2019" name="Int. J. Syst. Evol. Microbiol.">
        <title>The Global Catalogue of Microorganisms (GCM) 10K type strain sequencing project: providing services to taxonomists for standard genome sequencing and annotation.</title>
        <authorList>
            <consortium name="The Broad Institute Genomics Platform"/>
            <consortium name="The Broad Institute Genome Sequencing Center for Infectious Disease"/>
            <person name="Wu L."/>
            <person name="Ma J."/>
        </authorList>
    </citation>
    <scope>NUCLEOTIDE SEQUENCE [LARGE SCALE GENOMIC DNA]</scope>
    <source>
        <strain evidence="15">JCM 18961</strain>
    </source>
</reference>
<dbReference type="Proteomes" id="UP001500556">
    <property type="component" value="Unassembled WGS sequence"/>
</dbReference>
<dbReference type="InterPro" id="IPR036565">
    <property type="entry name" value="Mur-like_cat_sf"/>
</dbReference>
<comment type="catalytic activity">
    <reaction evidence="10 11">
        <text>D-alanyl-D-alanine + UDP-N-acetyl-alpha-D-muramoyl-L-alanyl-gamma-D-glutamyl-meso-2,6-diaminopimelate + ATP = UDP-N-acetyl-alpha-D-muramoyl-L-alanyl-gamma-D-glutamyl-meso-2,6-diaminopimeloyl-D-alanyl-D-alanine + ADP + phosphate + H(+)</text>
        <dbReference type="Rhea" id="RHEA:28374"/>
        <dbReference type="ChEBI" id="CHEBI:15378"/>
        <dbReference type="ChEBI" id="CHEBI:30616"/>
        <dbReference type="ChEBI" id="CHEBI:43474"/>
        <dbReference type="ChEBI" id="CHEBI:57822"/>
        <dbReference type="ChEBI" id="CHEBI:61386"/>
        <dbReference type="ChEBI" id="CHEBI:83905"/>
        <dbReference type="ChEBI" id="CHEBI:456216"/>
        <dbReference type="EC" id="6.3.2.10"/>
    </reaction>
</comment>
<evidence type="ECO:0000256" key="8">
    <source>
        <dbReference type="ARBA" id="ARBA00023306"/>
    </source>
</evidence>
<dbReference type="Gene3D" id="3.90.190.20">
    <property type="entry name" value="Mur ligase, C-terminal domain"/>
    <property type="match status" value="1"/>
</dbReference>
<gene>
    <name evidence="10" type="primary">murF</name>
    <name evidence="14" type="ORF">GCM10025782_12330</name>
</gene>
<keyword evidence="7 10" id="KW-0573">Peptidoglycan synthesis</keyword>
<keyword evidence="9 10" id="KW-0961">Cell wall biogenesis/degradation</keyword>
<dbReference type="EC" id="6.3.2.10" evidence="10 11"/>
<evidence type="ECO:0000313" key="15">
    <source>
        <dbReference type="Proteomes" id="UP001500556"/>
    </source>
</evidence>
<evidence type="ECO:0000259" key="12">
    <source>
        <dbReference type="Pfam" id="PF02875"/>
    </source>
</evidence>
<dbReference type="NCBIfam" id="TIGR01143">
    <property type="entry name" value="murF"/>
    <property type="match status" value="1"/>
</dbReference>
<keyword evidence="15" id="KW-1185">Reference proteome</keyword>
<dbReference type="InterPro" id="IPR005863">
    <property type="entry name" value="UDP-N-AcMur_synth"/>
</dbReference>
<accession>A0ABP8XYB2</accession>
<evidence type="ECO:0000256" key="4">
    <source>
        <dbReference type="ARBA" id="ARBA00022741"/>
    </source>
</evidence>
<dbReference type="InterPro" id="IPR051046">
    <property type="entry name" value="MurCDEF_CellWall_CoF430Synth"/>
</dbReference>
<comment type="caution">
    <text evidence="14">The sequence shown here is derived from an EMBL/GenBank/DDBJ whole genome shotgun (WGS) entry which is preliminary data.</text>
</comment>
<evidence type="ECO:0000256" key="2">
    <source>
        <dbReference type="ARBA" id="ARBA00022598"/>
    </source>
</evidence>
<evidence type="ECO:0000256" key="5">
    <source>
        <dbReference type="ARBA" id="ARBA00022840"/>
    </source>
</evidence>
<comment type="function">
    <text evidence="10 11">Involved in cell wall formation. Catalyzes the final step in the synthesis of UDP-N-acetylmuramoyl-pentapeptide, the precursor of murein.</text>
</comment>
<dbReference type="SUPFAM" id="SSF63418">
    <property type="entry name" value="MurE/MurF N-terminal domain"/>
    <property type="match status" value="1"/>
</dbReference>
<dbReference type="PANTHER" id="PTHR43024:SF1">
    <property type="entry name" value="UDP-N-ACETYLMURAMOYL-TRIPEPTIDE--D-ALANYL-D-ALANINE LIGASE"/>
    <property type="match status" value="1"/>
</dbReference>
<keyword evidence="4 10" id="KW-0547">Nucleotide-binding</keyword>
<evidence type="ECO:0000256" key="9">
    <source>
        <dbReference type="ARBA" id="ARBA00023316"/>
    </source>
</evidence>
<feature type="domain" description="Mur ligase C-terminal" evidence="12">
    <location>
        <begin position="323"/>
        <end position="450"/>
    </location>
</feature>
<name>A0ABP8XYB2_9MICO</name>
<evidence type="ECO:0000256" key="6">
    <source>
        <dbReference type="ARBA" id="ARBA00022960"/>
    </source>
</evidence>
<evidence type="ECO:0000256" key="1">
    <source>
        <dbReference type="ARBA" id="ARBA00022490"/>
    </source>
</evidence>
<evidence type="ECO:0000313" key="14">
    <source>
        <dbReference type="EMBL" id="GAA4716829.1"/>
    </source>
</evidence>